<keyword evidence="1" id="KW-0863">Zinc-finger</keyword>
<dbReference type="SUPFAM" id="SSF57845">
    <property type="entry name" value="B-box zinc-binding domain"/>
    <property type="match status" value="1"/>
</dbReference>
<comment type="caution">
    <text evidence="4">The sequence shown here is derived from an EMBL/GenBank/DDBJ whole genome shotgun (WGS) entry which is preliminary data.</text>
</comment>
<gene>
    <name evidence="4" type="ORF">MGAL_10B054073</name>
</gene>
<keyword evidence="1" id="KW-0862">Zinc</keyword>
<dbReference type="InterPro" id="IPR047153">
    <property type="entry name" value="TRIM45/56/19-like"/>
</dbReference>
<evidence type="ECO:0000259" key="3">
    <source>
        <dbReference type="PROSITE" id="PS50119"/>
    </source>
</evidence>
<accession>A0A8B6FZN5</accession>
<feature type="coiled-coil region" evidence="2">
    <location>
        <begin position="135"/>
        <end position="216"/>
    </location>
</feature>
<dbReference type="OrthoDB" id="6102781at2759"/>
<dbReference type="Pfam" id="PF22586">
    <property type="entry name" value="ANCHR-like_BBOX"/>
    <property type="match status" value="1"/>
</dbReference>
<evidence type="ECO:0000256" key="1">
    <source>
        <dbReference type="PROSITE-ProRule" id="PRU00024"/>
    </source>
</evidence>
<dbReference type="Proteomes" id="UP000596742">
    <property type="component" value="Unassembled WGS sequence"/>
</dbReference>
<dbReference type="PANTHER" id="PTHR25462:SF305">
    <property type="entry name" value="RING-TYPE DOMAIN-CONTAINING PROTEIN"/>
    <property type="match status" value="1"/>
</dbReference>
<reference evidence="4" key="1">
    <citation type="submission" date="2018-11" db="EMBL/GenBank/DDBJ databases">
        <authorList>
            <person name="Alioto T."/>
            <person name="Alioto T."/>
        </authorList>
    </citation>
    <scope>NUCLEOTIDE SEQUENCE</scope>
</reference>
<protein>
    <recommendedName>
        <fullName evidence="3">B box-type domain-containing protein</fullName>
    </recommendedName>
</protein>
<dbReference type="SUPFAM" id="SSF50969">
    <property type="entry name" value="YVTN repeat-like/Quinoprotein amine dehydrogenase"/>
    <property type="match status" value="1"/>
</dbReference>
<name>A0A8B6FZN5_MYTGA</name>
<dbReference type="PANTHER" id="PTHR25462">
    <property type="entry name" value="BONUS, ISOFORM C-RELATED"/>
    <property type="match status" value="1"/>
</dbReference>
<dbReference type="Gene3D" id="3.30.160.60">
    <property type="entry name" value="Classic Zinc Finger"/>
    <property type="match status" value="1"/>
</dbReference>
<dbReference type="InterPro" id="IPR011042">
    <property type="entry name" value="6-blade_b-propeller_TolB-like"/>
</dbReference>
<evidence type="ECO:0000313" key="4">
    <source>
        <dbReference type="EMBL" id="VDI56697.1"/>
    </source>
</evidence>
<evidence type="ECO:0000256" key="2">
    <source>
        <dbReference type="SAM" id="Coils"/>
    </source>
</evidence>
<proteinExistence type="predicted"/>
<keyword evidence="5" id="KW-1185">Reference proteome</keyword>
<keyword evidence="2" id="KW-0175">Coiled coil</keyword>
<dbReference type="EMBL" id="UYJE01007642">
    <property type="protein sequence ID" value="VDI56697.1"/>
    <property type="molecule type" value="Genomic_DNA"/>
</dbReference>
<evidence type="ECO:0000313" key="5">
    <source>
        <dbReference type="Proteomes" id="UP000596742"/>
    </source>
</evidence>
<sequence length="547" mass="61608">MMASKGQCDPCTEQGTSSPAVKFCSDCEERLCEKCIEDHSKFKVLRSHHLIDLSAAGSKIPTFQKYCDVHADGLLDFFCTQHDVVCCRSCMPLKHQSCKNVFPLEHVSKDVRNSAVLNDTLDAMDNASKTLTGLMDGTNNNIKKLEDDEQAILRELKTVKENLVKQIDKFEEKVIKELSSIKKEKEIKFKQNQTEIGELKDKVQEIHEQVNFLKKHGSNNQLFLALRQQDKKIQSIDCRIKEMTSTFVGAQLALTGIHNLKIDSIGSIEETPLPCAIKHKPMKLNQAQARSDNSKPITSMQWNNQLNLHAGTDYNLTGIAITSDDSVILCNHTPSGNLFTYSSTNVLKSDISLSFPYDVALIPNTDKVVVTLPNEMKIQFIDITRTELSCNKISTEESCYGVSTNRNNIYLGGMGKIFVLNLQGLFRNKITVNNTESIYSLCVNETNQQLICRSLSRLWYVKLTGEIVYQTDVPGEAGLALDRRGNVYYSMRVSDEIRRIRKGDSSSDVVLKASDKISRPYAINFNKESTTFYVINDCETVQIFNCN</sequence>
<dbReference type="GO" id="GO:0061630">
    <property type="term" value="F:ubiquitin protein ligase activity"/>
    <property type="evidence" value="ECO:0007669"/>
    <property type="project" value="TreeGrafter"/>
</dbReference>
<feature type="domain" description="B box-type" evidence="3">
    <location>
        <begin position="11"/>
        <end position="53"/>
    </location>
</feature>
<dbReference type="PROSITE" id="PS50119">
    <property type="entry name" value="ZF_BBOX"/>
    <property type="match status" value="1"/>
</dbReference>
<dbReference type="AlphaFoldDB" id="A0A8B6FZN5"/>
<organism evidence="4 5">
    <name type="scientific">Mytilus galloprovincialis</name>
    <name type="common">Mediterranean mussel</name>
    <dbReference type="NCBI Taxonomy" id="29158"/>
    <lineage>
        <taxon>Eukaryota</taxon>
        <taxon>Metazoa</taxon>
        <taxon>Spiralia</taxon>
        <taxon>Lophotrochozoa</taxon>
        <taxon>Mollusca</taxon>
        <taxon>Bivalvia</taxon>
        <taxon>Autobranchia</taxon>
        <taxon>Pteriomorphia</taxon>
        <taxon>Mytilida</taxon>
        <taxon>Mytiloidea</taxon>
        <taxon>Mytilidae</taxon>
        <taxon>Mytilinae</taxon>
        <taxon>Mytilus</taxon>
    </lineage>
</organism>
<keyword evidence="1" id="KW-0479">Metal-binding</keyword>
<dbReference type="GO" id="GO:0008270">
    <property type="term" value="F:zinc ion binding"/>
    <property type="evidence" value="ECO:0007669"/>
    <property type="project" value="UniProtKB-KW"/>
</dbReference>
<dbReference type="Gene3D" id="2.120.10.30">
    <property type="entry name" value="TolB, C-terminal domain"/>
    <property type="match status" value="1"/>
</dbReference>
<dbReference type="InterPro" id="IPR011044">
    <property type="entry name" value="Quino_amine_DH_bsu"/>
</dbReference>
<dbReference type="GO" id="GO:0005654">
    <property type="term" value="C:nucleoplasm"/>
    <property type="evidence" value="ECO:0007669"/>
    <property type="project" value="TreeGrafter"/>
</dbReference>
<dbReference type="InterPro" id="IPR000315">
    <property type="entry name" value="Znf_B-box"/>
</dbReference>